<dbReference type="Proteomes" id="UP000790377">
    <property type="component" value="Unassembled WGS sequence"/>
</dbReference>
<proteinExistence type="predicted"/>
<name>A0ACB8AT20_9AGAM</name>
<organism evidence="1 2">
    <name type="scientific">Hygrophoropsis aurantiaca</name>
    <dbReference type="NCBI Taxonomy" id="72124"/>
    <lineage>
        <taxon>Eukaryota</taxon>
        <taxon>Fungi</taxon>
        <taxon>Dikarya</taxon>
        <taxon>Basidiomycota</taxon>
        <taxon>Agaricomycotina</taxon>
        <taxon>Agaricomycetes</taxon>
        <taxon>Agaricomycetidae</taxon>
        <taxon>Boletales</taxon>
        <taxon>Coniophorineae</taxon>
        <taxon>Hygrophoropsidaceae</taxon>
        <taxon>Hygrophoropsis</taxon>
    </lineage>
</organism>
<gene>
    <name evidence="1" type="ORF">BJ138DRAFT_995585</name>
</gene>
<accession>A0ACB8AT20</accession>
<comment type="caution">
    <text evidence="1">The sequence shown here is derived from an EMBL/GenBank/DDBJ whole genome shotgun (WGS) entry which is preliminary data.</text>
</comment>
<sequence>MDIFMRNIAYAASELEVKLALESLLHKPPFPPQRVNFEIKLFKKHGKAMGVGILTLPIKEVGEQFLRLYQEVVVRGRPIRFSPSTKPIDETLVKKLIAEPWKDPKVLEKEKKRLGDESTRIALQAYAFGRFSRDGSFSAEVPGPGKAYIACDLQNRQVRLTFDRGRPETTSSSDDSDPLGFIASLLASLSVESEVFASYAPTKIITLISPLESEGTHRIFMHAKAPPNFAKITTFVDRTDLERLPGLTKQAMPPGCRSLSLTFKSQADLYTFVERCRRLGVQNTKRSVIQHENMYSPEIISAMDQLMSEVQFGLAWEIEKAVSSSVLTPSEILSLKTNIATLDSNQKDDAARIFRKFVLSVEDATSTHKRFRRRKRRGPVIPVPSLAGRLDLAVREYFVDMAKAPRLLEPSRRITDGLFFSYQLILTPTAQILEGPMPDQSNNILRRFGHHDCFLRVSFQDENGSKLRRDEAAISELMKTRYRPILANGHRVAGRSYDFLGYSMSGLREHSVWFVTPFMGTNGARLNAEAIRSTMGDFSKLSHQPARLAARWSQLFSTTDATVRLRPKEVVQIDDRRSRRGAVMTDGCGTISLALAQEIWTIIKKRKRGASGSKTTPSAFQFRLGGCKGVVVVDNTLTGKAACFRPSQTKFDSTDLAFDVQSTSVRPKAMFLNRPLIVLLEYLGSSIERIISLQDDAIHEAQAIHSSFLNASKMFQQHGLGSSFHLPSLFNNLETILHLQVGNHRLDSGGLQDALIKRSLSCASTHVLRELKYRAHIAVPGSYTLLGVSDEWGCLQEGEIFATVCDERTGLYEEITGPVAITRSPQIHPGDVQMVTAVRRPQLEHLTNVVVFSCKGDRSLSSCLGGGDMDGDDFNLILDPALHPQRTETPGSYTPLPIKETDRPCGISDVIDFVFDYIEADLVGVIAISHLRFSDIDNPGSDSCLKLAECASHAVDFPKTGTPVKFGDLPKLLQKTKPDFLTREGTNPENCYPSDKLLGRLFRRVPLEEWFSESSDSNLGQFVRPALQQTLSRLQRYSAIHLSMEEPSEQLLVEMEYLMEAYSSQLSIIAHAHTIHKNKDIYIPEEELISGTIMANWSDHRKRREAVAAMNLQELVRAVRDTLRATDNDTIDDQDEDYDDVGYYVEEDYGDEAGTMINTFKRAWAAWRVAEDVLVEDNTVFGVQSFRLIALGRMLEIVKELQRKI</sequence>
<keyword evidence="2" id="KW-1185">Reference proteome</keyword>
<reference evidence="1" key="1">
    <citation type="journal article" date="2021" name="New Phytol.">
        <title>Evolutionary innovations through gain and loss of genes in the ectomycorrhizal Boletales.</title>
        <authorList>
            <person name="Wu G."/>
            <person name="Miyauchi S."/>
            <person name="Morin E."/>
            <person name="Kuo A."/>
            <person name="Drula E."/>
            <person name="Varga T."/>
            <person name="Kohler A."/>
            <person name="Feng B."/>
            <person name="Cao Y."/>
            <person name="Lipzen A."/>
            <person name="Daum C."/>
            <person name="Hundley H."/>
            <person name="Pangilinan J."/>
            <person name="Johnson J."/>
            <person name="Barry K."/>
            <person name="LaButti K."/>
            <person name="Ng V."/>
            <person name="Ahrendt S."/>
            <person name="Min B."/>
            <person name="Choi I.G."/>
            <person name="Park H."/>
            <person name="Plett J.M."/>
            <person name="Magnuson J."/>
            <person name="Spatafora J.W."/>
            <person name="Nagy L.G."/>
            <person name="Henrissat B."/>
            <person name="Grigoriev I.V."/>
            <person name="Yang Z.L."/>
            <person name="Xu J."/>
            <person name="Martin F.M."/>
        </authorList>
    </citation>
    <scope>NUCLEOTIDE SEQUENCE</scope>
    <source>
        <strain evidence="1">ATCC 28755</strain>
    </source>
</reference>
<evidence type="ECO:0000313" key="1">
    <source>
        <dbReference type="EMBL" id="KAH7916477.1"/>
    </source>
</evidence>
<evidence type="ECO:0000313" key="2">
    <source>
        <dbReference type="Proteomes" id="UP000790377"/>
    </source>
</evidence>
<dbReference type="EMBL" id="MU267591">
    <property type="protein sequence ID" value="KAH7916477.1"/>
    <property type="molecule type" value="Genomic_DNA"/>
</dbReference>
<protein>
    <submittedName>
        <fullName evidence="1">RdRP-domain-containing protein</fullName>
    </submittedName>
</protein>